<keyword evidence="3" id="KW-1185">Reference proteome</keyword>
<dbReference type="Proteomes" id="UP001217918">
    <property type="component" value="Unassembled WGS sequence"/>
</dbReference>
<dbReference type="AlphaFoldDB" id="A0AAD9I1B2"/>
<proteinExistence type="predicted"/>
<evidence type="ECO:0000256" key="1">
    <source>
        <dbReference type="SAM" id="MobiDB-lite"/>
    </source>
</evidence>
<evidence type="ECO:0000313" key="2">
    <source>
        <dbReference type="EMBL" id="KAK2069266.1"/>
    </source>
</evidence>
<comment type="caution">
    <text evidence="2">The sequence shown here is derived from an EMBL/GenBank/DDBJ whole genome shotgun (WGS) entry which is preliminary data.</text>
</comment>
<accession>A0AAD9I1B2</accession>
<feature type="region of interest" description="Disordered" evidence="1">
    <location>
        <begin position="1"/>
        <end position="35"/>
    </location>
</feature>
<name>A0AAD9I1B2_9PEZI</name>
<feature type="compositionally biased region" description="Pro residues" evidence="1">
    <location>
        <begin position="16"/>
        <end position="27"/>
    </location>
</feature>
<sequence length="113" mass="12709">MVPPAAQPPTLCGKNPKPPHMPIPKMPRPADWKKTGAQPMMAEPQHDWITHVMQAIEVLRRVWHMSAILAFAQTGSPLRAKRFSDDDEKPLDAQRLIHVVNMPRSLTGDTSEM</sequence>
<reference evidence="2" key="1">
    <citation type="journal article" date="2023" name="Mol. Plant Microbe Interact.">
        <title>Elucidating the Obligate Nature and Biological Capacity of an Invasive Fungal Corn Pathogen.</title>
        <authorList>
            <person name="MacCready J.S."/>
            <person name="Roggenkamp E.M."/>
            <person name="Gdanetz K."/>
            <person name="Chilvers M.I."/>
        </authorList>
    </citation>
    <scope>NUCLEOTIDE SEQUENCE</scope>
    <source>
        <strain evidence="2">PM02</strain>
    </source>
</reference>
<organism evidence="2 3">
    <name type="scientific">Phyllachora maydis</name>
    <dbReference type="NCBI Taxonomy" id="1825666"/>
    <lineage>
        <taxon>Eukaryota</taxon>
        <taxon>Fungi</taxon>
        <taxon>Dikarya</taxon>
        <taxon>Ascomycota</taxon>
        <taxon>Pezizomycotina</taxon>
        <taxon>Sordariomycetes</taxon>
        <taxon>Sordariomycetidae</taxon>
        <taxon>Phyllachorales</taxon>
        <taxon>Phyllachoraceae</taxon>
        <taxon>Phyllachora</taxon>
    </lineage>
</organism>
<evidence type="ECO:0000313" key="3">
    <source>
        <dbReference type="Proteomes" id="UP001217918"/>
    </source>
</evidence>
<dbReference type="EMBL" id="JAQQPM010000003">
    <property type="protein sequence ID" value="KAK2069266.1"/>
    <property type="molecule type" value="Genomic_DNA"/>
</dbReference>
<protein>
    <submittedName>
        <fullName evidence="2">Uncharacterized protein</fullName>
    </submittedName>
</protein>
<gene>
    <name evidence="2" type="ORF">P8C59_003860</name>
</gene>